<sequence>MNTFVDEEGQTEGLIVSGLAYDLMTKTQPSRLKGYVAKQDNIIIGCNLFSKMTFESSVNPIYCPRCLLRKWYIARVILEVPIAAM</sequence>
<dbReference type="EMBL" id="JAFHLB010000001">
    <property type="protein sequence ID" value="MBN3576418.1"/>
    <property type="molecule type" value="Genomic_DNA"/>
</dbReference>
<accession>A0ABS2ZW29</accession>
<evidence type="ECO:0000313" key="2">
    <source>
        <dbReference type="Proteomes" id="UP000779070"/>
    </source>
</evidence>
<comment type="caution">
    <text evidence="1">The sequence shown here is derived from an EMBL/GenBank/DDBJ whole genome shotgun (WGS) entry which is preliminary data.</text>
</comment>
<evidence type="ECO:0000313" key="1">
    <source>
        <dbReference type="EMBL" id="MBN3576418.1"/>
    </source>
</evidence>
<protein>
    <submittedName>
        <fullName evidence="1">Uncharacterized protein</fullName>
    </submittedName>
</protein>
<name>A0ABS2ZW29_9VIBR</name>
<organism evidence="1 2">
    <name type="scientific">Vibrio neptunius</name>
    <dbReference type="NCBI Taxonomy" id="170651"/>
    <lineage>
        <taxon>Bacteria</taxon>
        <taxon>Pseudomonadati</taxon>
        <taxon>Pseudomonadota</taxon>
        <taxon>Gammaproteobacteria</taxon>
        <taxon>Vibrionales</taxon>
        <taxon>Vibrionaceae</taxon>
        <taxon>Vibrio</taxon>
    </lineage>
</organism>
<dbReference type="Proteomes" id="UP000779070">
    <property type="component" value="Unassembled WGS sequence"/>
</dbReference>
<dbReference type="RefSeq" id="WP_206371359.1">
    <property type="nucleotide sequence ID" value="NZ_CAWPTM010000090.1"/>
</dbReference>
<gene>
    <name evidence="1" type="ORF">JYA62_01885</name>
</gene>
<proteinExistence type="predicted"/>
<keyword evidence="2" id="KW-1185">Reference proteome</keyword>
<reference evidence="1 2" key="1">
    <citation type="submission" date="2021-02" db="EMBL/GenBank/DDBJ databases">
        <title>Draft Genome Sequences of 5 Vibrio neptunius Strains Isolated From of Bivalve Hatcheries.</title>
        <authorList>
            <person name="Galvis F."/>
            <person name="Barja J.L."/>
            <person name="Lemos M.L."/>
            <person name="Balado M."/>
        </authorList>
    </citation>
    <scope>NUCLEOTIDE SEQUENCE [LARGE SCALE GENOMIC DNA]</scope>
    <source>
        <strain evidence="1 2">PP-145.98</strain>
    </source>
</reference>